<feature type="domain" description="G-protein coupled receptors family 1 profile" evidence="10">
    <location>
        <begin position="61"/>
        <end position="352"/>
    </location>
</feature>
<feature type="transmembrane region" description="Helical" evidence="9">
    <location>
        <begin position="96"/>
        <end position="119"/>
    </location>
</feature>
<keyword evidence="8" id="KW-0807">Transducer</keyword>
<evidence type="ECO:0000256" key="5">
    <source>
        <dbReference type="ARBA" id="ARBA00023040"/>
    </source>
</evidence>
<protein>
    <submittedName>
        <fullName evidence="12">G_PROTEIN_RECEP_F1_2 domain-containing protein</fullName>
    </submittedName>
</protein>
<evidence type="ECO:0000256" key="6">
    <source>
        <dbReference type="ARBA" id="ARBA00023136"/>
    </source>
</evidence>
<feature type="transmembrane region" description="Helical" evidence="9">
    <location>
        <begin position="46"/>
        <end position="70"/>
    </location>
</feature>
<dbReference type="Proteomes" id="UP000046392">
    <property type="component" value="Unplaced"/>
</dbReference>
<dbReference type="CDD" id="cd00637">
    <property type="entry name" value="7tm_classA_rhodopsin-like"/>
    <property type="match status" value="1"/>
</dbReference>
<name>A0A0N5BCV6_STREA</name>
<dbReference type="GO" id="GO:0005886">
    <property type="term" value="C:plasma membrane"/>
    <property type="evidence" value="ECO:0007669"/>
    <property type="project" value="UniProtKB-SubCell"/>
</dbReference>
<feature type="transmembrane region" description="Helical" evidence="9">
    <location>
        <begin position="219"/>
        <end position="242"/>
    </location>
</feature>
<dbReference type="GO" id="GO:0042277">
    <property type="term" value="F:peptide binding"/>
    <property type="evidence" value="ECO:0007669"/>
    <property type="project" value="TreeGrafter"/>
</dbReference>
<dbReference type="WBParaSite" id="SPAL_0000385100.1">
    <property type="protein sequence ID" value="SPAL_0000385100.1"/>
    <property type="gene ID" value="SPAL_0000385100"/>
</dbReference>
<sequence>MESYYNLNESFYYVDDYGDSSVVTPFDSSINEVTLSPENVILMKDIFAALFLFCFVVGFIGNFYVIYMIINVMSSLPFSGCGKPSTGSQNQNSQHVYIYVLGLSFADLLLISHLPFLIIELRQGQWTYGTILCKVFYFGESVNKLLSSFIMTVLSWDRFLAACYPLSSLKIRTTKTAVLVLLGCFIVATILLTPVLLNARVSEIQYNGDTIKKCYFEAGVYFMFYSFLFSYCLPAIFIIFFYSKVIIRIRNSARKFHKAIIKCSANVNRNIVQRESISNITPNGATRVQQVTKRIIAVVVFYFICWTPYWVLNFFIFTGLMFKIAPQYIVSVIMFSSHLLICFNSMVNPFLYALINCELRQQHYKAMLRKKNSVRMATIGALGIIVRHSQKLISPKTFGISFDTDFKWKDDRSRNASFQGTSSQIIHPNTLTSNTFILLDDESSNLFVKDKLSKKRQSSVRFEEDNKVEETINPNETEDLCSTSGDIFL</sequence>
<dbReference type="PRINTS" id="PR00237">
    <property type="entry name" value="GPCRRHODOPSN"/>
</dbReference>
<comment type="subcellular location">
    <subcellularLocation>
        <location evidence="1">Cell membrane</location>
        <topology evidence="1">Multi-pass membrane protein</topology>
    </subcellularLocation>
</comment>
<organism evidence="11 12">
    <name type="scientific">Strongyloides papillosus</name>
    <name type="common">Intestinal threadworm</name>
    <dbReference type="NCBI Taxonomy" id="174720"/>
    <lineage>
        <taxon>Eukaryota</taxon>
        <taxon>Metazoa</taxon>
        <taxon>Ecdysozoa</taxon>
        <taxon>Nematoda</taxon>
        <taxon>Chromadorea</taxon>
        <taxon>Rhabditida</taxon>
        <taxon>Tylenchina</taxon>
        <taxon>Panagrolaimomorpha</taxon>
        <taxon>Strongyloidoidea</taxon>
        <taxon>Strongyloididae</taxon>
        <taxon>Strongyloides</taxon>
    </lineage>
</organism>
<feature type="transmembrane region" description="Helical" evidence="9">
    <location>
        <begin position="295"/>
        <end position="322"/>
    </location>
</feature>
<evidence type="ECO:0000256" key="4">
    <source>
        <dbReference type="ARBA" id="ARBA00022989"/>
    </source>
</evidence>
<dbReference type="STRING" id="174720.A0A0N5BCV6"/>
<dbReference type="SUPFAM" id="SSF81321">
    <property type="entry name" value="Family A G protein-coupled receptor-like"/>
    <property type="match status" value="1"/>
</dbReference>
<evidence type="ECO:0000256" key="9">
    <source>
        <dbReference type="SAM" id="Phobius"/>
    </source>
</evidence>
<evidence type="ECO:0000256" key="3">
    <source>
        <dbReference type="ARBA" id="ARBA00022692"/>
    </source>
</evidence>
<evidence type="ECO:0000256" key="2">
    <source>
        <dbReference type="ARBA" id="ARBA00022475"/>
    </source>
</evidence>
<feature type="transmembrane region" description="Helical" evidence="9">
    <location>
        <begin position="328"/>
        <end position="355"/>
    </location>
</feature>
<dbReference type="AlphaFoldDB" id="A0A0N5BCV6"/>
<dbReference type="Pfam" id="PF00001">
    <property type="entry name" value="7tm_1"/>
    <property type="match status" value="1"/>
</dbReference>
<accession>A0A0N5BCV6</accession>
<dbReference type="GO" id="GO:0043005">
    <property type="term" value="C:neuron projection"/>
    <property type="evidence" value="ECO:0007669"/>
    <property type="project" value="TreeGrafter"/>
</dbReference>
<dbReference type="GO" id="GO:0004930">
    <property type="term" value="F:G protein-coupled receptor activity"/>
    <property type="evidence" value="ECO:0007669"/>
    <property type="project" value="UniProtKB-KW"/>
</dbReference>
<dbReference type="PROSITE" id="PS50262">
    <property type="entry name" value="G_PROTEIN_RECEP_F1_2"/>
    <property type="match status" value="1"/>
</dbReference>
<evidence type="ECO:0000256" key="1">
    <source>
        <dbReference type="ARBA" id="ARBA00004651"/>
    </source>
</evidence>
<keyword evidence="7" id="KW-0675">Receptor</keyword>
<evidence type="ECO:0000256" key="8">
    <source>
        <dbReference type="ARBA" id="ARBA00023224"/>
    </source>
</evidence>
<dbReference type="InterPro" id="IPR000276">
    <property type="entry name" value="GPCR_Rhodpsn"/>
</dbReference>
<evidence type="ECO:0000259" key="10">
    <source>
        <dbReference type="PROSITE" id="PS50262"/>
    </source>
</evidence>
<evidence type="ECO:0000256" key="7">
    <source>
        <dbReference type="ARBA" id="ARBA00023170"/>
    </source>
</evidence>
<keyword evidence="5" id="KW-0297">G-protein coupled receptor</keyword>
<keyword evidence="6 9" id="KW-0472">Membrane</keyword>
<keyword evidence="2" id="KW-1003">Cell membrane</keyword>
<dbReference type="PANTHER" id="PTHR24229">
    <property type="entry name" value="NEUROPEPTIDES RECEPTOR"/>
    <property type="match status" value="1"/>
</dbReference>
<dbReference type="InterPro" id="IPR017452">
    <property type="entry name" value="GPCR_Rhodpsn_7TM"/>
</dbReference>
<evidence type="ECO:0000313" key="12">
    <source>
        <dbReference type="WBParaSite" id="SPAL_0000385100.1"/>
    </source>
</evidence>
<keyword evidence="4 9" id="KW-1133">Transmembrane helix</keyword>
<dbReference type="Gene3D" id="1.20.1070.10">
    <property type="entry name" value="Rhodopsin 7-helix transmembrane proteins"/>
    <property type="match status" value="1"/>
</dbReference>
<dbReference type="PANTHER" id="PTHR24229:SF40">
    <property type="entry name" value="ALLATOSTATIN C RECEPTOR 1-RELATED"/>
    <property type="match status" value="1"/>
</dbReference>
<reference evidence="12" key="1">
    <citation type="submission" date="2017-02" db="UniProtKB">
        <authorList>
            <consortium name="WormBaseParasite"/>
        </authorList>
    </citation>
    <scope>IDENTIFICATION</scope>
</reference>
<keyword evidence="11" id="KW-1185">Reference proteome</keyword>
<keyword evidence="3 9" id="KW-0812">Transmembrane</keyword>
<evidence type="ECO:0000313" key="11">
    <source>
        <dbReference type="Proteomes" id="UP000046392"/>
    </source>
</evidence>
<proteinExistence type="predicted"/>
<feature type="transmembrane region" description="Helical" evidence="9">
    <location>
        <begin position="178"/>
        <end position="199"/>
    </location>
</feature>